<keyword evidence="1" id="KW-1133">Transmembrane helix</keyword>
<dbReference type="InterPro" id="IPR009978">
    <property type="entry name" value="Na_H_antiport_3"/>
</dbReference>
<evidence type="ECO:0000256" key="1">
    <source>
        <dbReference type="SAM" id="Phobius"/>
    </source>
</evidence>
<feature type="transmembrane region" description="Helical" evidence="1">
    <location>
        <begin position="397"/>
        <end position="414"/>
    </location>
</feature>
<feature type="transmembrane region" description="Helical" evidence="1">
    <location>
        <begin position="306"/>
        <end position="326"/>
    </location>
</feature>
<reference evidence="2" key="1">
    <citation type="submission" date="2018-05" db="EMBL/GenBank/DDBJ databases">
        <authorList>
            <person name="Lanie J.A."/>
            <person name="Ng W.-L."/>
            <person name="Kazmierczak K.M."/>
            <person name="Andrzejewski T.M."/>
            <person name="Davidsen T.M."/>
            <person name="Wayne K.J."/>
            <person name="Tettelin H."/>
            <person name="Glass J.I."/>
            <person name="Rusch D."/>
            <person name="Podicherti R."/>
            <person name="Tsui H.-C.T."/>
            <person name="Winkler M.E."/>
        </authorList>
    </citation>
    <scope>NUCLEOTIDE SEQUENCE</scope>
</reference>
<feature type="transmembrane region" description="Helical" evidence="1">
    <location>
        <begin position="85"/>
        <end position="102"/>
    </location>
</feature>
<evidence type="ECO:0008006" key="3">
    <source>
        <dbReference type="Google" id="ProtNLM"/>
    </source>
</evidence>
<feature type="transmembrane region" description="Helical" evidence="1">
    <location>
        <begin position="426"/>
        <end position="446"/>
    </location>
</feature>
<dbReference type="Pfam" id="PF07399">
    <property type="entry name" value="Na_H_antiport_3"/>
    <property type="match status" value="1"/>
</dbReference>
<feature type="transmembrane region" description="Helical" evidence="1">
    <location>
        <begin position="181"/>
        <end position="201"/>
    </location>
</feature>
<keyword evidence="1" id="KW-0812">Transmembrane</keyword>
<dbReference type="AlphaFoldDB" id="A0A381Q203"/>
<feature type="transmembrane region" description="Helical" evidence="1">
    <location>
        <begin position="6"/>
        <end position="25"/>
    </location>
</feature>
<feature type="transmembrane region" description="Helical" evidence="1">
    <location>
        <begin position="263"/>
        <end position="286"/>
    </location>
</feature>
<feature type="transmembrane region" description="Helical" evidence="1">
    <location>
        <begin position="221"/>
        <end position="251"/>
    </location>
</feature>
<feature type="transmembrane region" description="Helical" evidence="1">
    <location>
        <begin position="374"/>
        <end position="391"/>
    </location>
</feature>
<protein>
    <recommendedName>
        <fullName evidence="3">Citrate transporter-like domain-containing protein</fullName>
    </recommendedName>
</protein>
<feature type="transmembrane region" description="Helical" evidence="1">
    <location>
        <begin position="150"/>
        <end position="169"/>
    </location>
</feature>
<feature type="transmembrane region" description="Helical" evidence="1">
    <location>
        <begin position="528"/>
        <end position="547"/>
    </location>
</feature>
<name>A0A381Q203_9ZZZZ</name>
<proteinExistence type="predicted"/>
<sequence length="548" mass="59851">MYRFAKWFFTLGVLALISTSIYSSVGGQNERAPFPVPLSCYSEDLGSAKFIEAGCDKIHGVENYRDPVGGSVGEILSHRISANSFNLIASLIFLIAILHTFMANKLTAKAHLIHEEHDERMKAAGASEEEIKHDIPFKAELFHFLGEVEVVFGMWVIALLFVTMGFFDWTTFKNYMVYDRVFIEPMFVVVIMAIASTRPVVKVAEQLLGLAAGLGGHSKAAWWFSILLIAPLLGSFITEPAAITIAALLLASQFYKYKPSSGFAYATIGLLFVNISVGGTLTHFAAPPVLMVAAPWDWSMGFMAANFGWKAALGILISNVLYFIIFRGQFAKMGKQDDVEASANFDTPEVQKLKPGQMSHEEFEAMWAERETPIPWWITLVHLCFLAWTVFNAHYPVMFISGMLFFLGFMSLTATHQNKVELKGPIMVGFFLGGLITHGGLQAWWIAPVLGSLAELPLMLTATILTAFNDNAAITYLATLVPNLAPISKYAVVAGAVTGGGLTVIANAPNPAGQSILGRFFEHGVNPLGLLLGALVPTIIMGICFMVL</sequence>
<gene>
    <name evidence="2" type="ORF">METZ01_LOCUS25041</name>
</gene>
<accession>A0A381Q203</accession>
<organism evidence="2">
    <name type="scientific">marine metagenome</name>
    <dbReference type="NCBI Taxonomy" id="408172"/>
    <lineage>
        <taxon>unclassified sequences</taxon>
        <taxon>metagenomes</taxon>
        <taxon>ecological metagenomes</taxon>
    </lineage>
</organism>
<feature type="transmembrane region" description="Helical" evidence="1">
    <location>
        <begin position="458"/>
        <end position="478"/>
    </location>
</feature>
<keyword evidence="1" id="KW-0472">Membrane</keyword>
<feature type="transmembrane region" description="Helical" evidence="1">
    <location>
        <begin position="490"/>
        <end position="508"/>
    </location>
</feature>
<evidence type="ECO:0000313" key="2">
    <source>
        <dbReference type="EMBL" id="SUZ72187.1"/>
    </source>
</evidence>
<dbReference type="EMBL" id="UINC01001146">
    <property type="protein sequence ID" value="SUZ72187.1"/>
    <property type="molecule type" value="Genomic_DNA"/>
</dbReference>